<dbReference type="InterPro" id="IPR006342">
    <property type="entry name" value="FkbM_mtfrase"/>
</dbReference>
<dbReference type="RefSeq" id="WP_009182655.1">
    <property type="nucleotide sequence ID" value="NZ_CM001368.1"/>
</dbReference>
<dbReference type="SUPFAM" id="SSF53335">
    <property type="entry name" value="S-adenosyl-L-methionine-dependent methyltransferases"/>
    <property type="match status" value="1"/>
</dbReference>
<dbReference type="eggNOG" id="COG2242">
    <property type="taxonomic scope" value="Bacteria"/>
</dbReference>
<evidence type="ECO:0000313" key="3">
    <source>
        <dbReference type="Proteomes" id="UP000004662"/>
    </source>
</evidence>
<protein>
    <submittedName>
        <fullName evidence="2">Methyltransferase FkbM family</fullName>
    </submittedName>
</protein>
<gene>
    <name evidence="2" type="ORF">DFW101_3324</name>
</gene>
<dbReference type="EMBL" id="CM001368">
    <property type="protein sequence ID" value="EHJ49323.1"/>
    <property type="molecule type" value="Genomic_DNA"/>
</dbReference>
<accession>G7QBA0</accession>
<dbReference type="GO" id="GO:0008171">
    <property type="term" value="F:O-methyltransferase activity"/>
    <property type="evidence" value="ECO:0007669"/>
    <property type="project" value="TreeGrafter"/>
</dbReference>
<evidence type="ECO:0000313" key="2">
    <source>
        <dbReference type="EMBL" id="EHJ49323.1"/>
    </source>
</evidence>
<dbReference type="AlphaFoldDB" id="G7QBA0"/>
<name>G7QBA0_9BACT</name>
<keyword evidence="2" id="KW-0808">Transferase</keyword>
<evidence type="ECO:0000259" key="1">
    <source>
        <dbReference type="Pfam" id="PF05050"/>
    </source>
</evidence>
<keyword evidence="2" id="KW-0489">Methyltransferase</keyword>
<keyword evidence="3" id="KW-1185">Reference proteome</keyword>
<dbReference type="Proteomes" id="UP000004662">
    <property type="component" value="Chromosome"/>
</dbReference>
<dbReference type="InterPro" id="IPR029063">
    <property type="entry name" value="SAM-dependent_MTases_sf"/>
</dbReference>
<dbReference type="PANTHER" id="PTHR36973:SF4">
    <property type="entry name" value="NODULATION PROTEIN"/>
    <property type="match status" value="1"/>
</dbReference>
<dbReference type="PANTHER" id="PTHR36973">
    <property type="entry name" value="SLL1456 PROTEIN-RELATED"/>
    <property type="match status" value="1"/>
</dbReference>
<dbReference type="Gene3D" id="3.40.50.150">
    <property type="entry name" value="Vaccinia Virus protein VP39"/>
    <property type="match status" value="1"/>
</dbReference>
<proteinExistence type="predicted"/>
<dbReference type="OrthoDB" id="5509510at2"/>
<dbReference type="NCBIfam" id="TIGR01444">
    <property type="entry name" value="fkbM_fam"/>
    <property type="match status" value="1"/>
</dbReference>
<dbReference type="STRING" id="694327.DFW101_3324"/>
<sequence length="226" mass="23781">MTREAWLDRLAGVALPGQPVVVDGGANKGNVAARILEVLPGAGLHAFEPQPRLARKLAKRFAGDPRVTIHALALGETADTLTLSVLSRPTLSSLLPPSGIHDKYAGQALAVMDSFAVPVARLDAVLSRADVVKLDLQGYELPALRGAAGLLGGVSAVVAEMALAYPLYAGQALLPEVEAYLAEFGLALDGMYDFYRDSESRIVSGDAVFLRQGAGRSGRPVSRPDR</sequence>
<organism evidence="2 3">
    <name type="scientific">Solidesulfovibrio carbinoliphilus subsp. oakridgensis</name>
    <dbReference type="NCBI Taxonomy" id="694327"/>
    <lineage>
        <taxon>Bacteria</taxon>
        <taxon>Pseudomonadati</taxon>
        <taxon>Thermodesulfobacteriota</taxon>
        <taxon>Desulfovibrionia</taxon>
        <taxon>Desulfovibrionales</taxon>
        <taxon>Desulfovibrionaceae</taxon>
        <taxon>Solidesulfovibrio</taxon>
    </lineage>
</organism>
<dbReference type="Pfam" id="PF05050">
    <property type="entry name" value="Methyltransf_21"/>
    <property type="match status" value="1"/>
</dbReference>
<dbReference type="HOGENOM" id="CLU_1303283_0_0_7"/>
<feature type="domain" description="Methyltransferase FkbM" evidence="1">
    <location>
        <begin position="23"/>
        <end position="185"/>
    </location>
</feature>
<dbReference type="GO" id="GO:0032259">
    <property type="term" value="P:methylation"/>
    <property type="evidence" value="ECO:0007669"/>
    <property type="project" value="UniProtKB-KW"/>
</dbReference>
<reference evidence="3" key="1">
    <citation type="journal article" date="2015" name="Genome Announc.">
        <title>High-Quality Draft Genome Sequence of Desulfovibrio carbinoliphilus FW-101-2B, an Organic Acid-Oxidizing Sulfate-Reducing Bacterium Isolated from Uranium(VI)-Contaminated Groundwater.</title>
        <authorList>
            <person name="Ramsay B.D."/>
            <person name="Hwang C."/>
            <person name="Woo H.L."/>
            <person name="Carroll S.L."/>
            <person name="Lucas S."/>
            <person name="Han J."/>
            <person name="Lapidus A.L."/>
            <person name="Cheng J.F."/>
            <person name="Goodwin L.A."/>
            <person name="Pitluck S."/>
            <person name="Peters L."/>
            <person name="Chertkov O."/>
            <person name="Held B."/>
            <person name="Detter J.C."/>
            <person name="Han C.S."/>
            <person name="Tapia R."/>
            <person name="Land M.L."/>
            <person name="Hauser L.J."/>
            <person name="Kyrpides N.C."/>
            <person name="Ivanova N.N."/>
            <person name="Mikhailova N."/>
            <person name="Pagani I."/>
            <person name="Woyke T."/>
            <person name="Arkin A.P."/>
            <person name="Dehal P."/>
            <person name="Chivian D."/>
            <person name="Criddle C.S."/>
            <person name="Wu W."/>
            <person name="Chakraborty R."/>
            <person name="Hazen T.C."/>
            <person name="Fields M.W."/>
        </authorList>
    </citation>
    <scope>NUCLEOTIDE SEQUENCE [LARGE SCALE GENOMIC DNA]</scope>
    <source>
        <strain evidence="3">FW-101-2B</strain>
    </source>
</reference>
<dbReference type="InterPro" id="IPR053188">
    <property type="entry name" value="FkbM_Methyltransferase"/>
</dbReference>